<dbReference type="GeneID" id="5978000"/>
<proteinExistence type="predicted"/>
<evidence type="ECO:0000313" key="2">
    <source>
        <dbReference type="EMBL" id="EAT82228.1"/>
    </source>
</evidence>
<evidence type="ECO:0000313" key="3">
    <source>
        <dbReference type="Proteomes" id="UP000001055"/>
    </source>
</evidence>
<organism evidence="2 3">
    <name type="scientific">Phaeosphaeria nodorum (strain SN15 / ATCC MYA-4574 / FGSC 10173)</name>
    <name type="common">Glume blotch fungus</name>
    <name type="synonym">Parastagonospora nodorum</name>
    <dbReference type="NCBI Taxonomy" id="321614"/>
    <lineage>
        <taxon>Eukaryota</taxon>
        <taxon>Fungi</taxon>
        <taxon>Dikarya</taxon>
        <taxon>Ascomycota</taxon>
        <taxon>Pezizomycotina</taxon>
        <taxon>Dothideomycetes</taxon>
        <taxon>Pleosporomycetidae</taxon>
        <taxon>Pleosporales</taxon>
        <taxon>Pleosporineae</taxon>
        <taxon>Phaeosphaeriaceae</taxon>
        <taxon>Parastagonospora</taxon>
    </lineage>
</organism>
<reference evidence="3" key="1">
    <citation type="journal article" date="2007" name="Plant Cell">
        <title>Dothideomycete-plant interactions illuminated by genome sequencing and EST analysis of the wheat pathogen Stagonospora nodorum.</title>
        <authorList>
            <person name="Hane J.K."/>
            <person name="Lowe R.G."/>
            <person name="Solomon P.S."/>
            <person name="Tan K.C."/>
            <person name="Schoch C.L."/>
            <person name="Spatafora J.W."/>
            <person name="Crous P.W."/>
            <person name="Kodira C."/>
            <person name="Birren B.W."/>
            <person name="Galagan J.E."/>
            <person name="Torriani S.F."/>
            <person name="McDonald B.A."/>
            <person name="Oliver R.P."/>
        </authorList>
    </citation>
    <scope>NUCLEOTIDE SEQUENCE [LARGE SCALE GENOMIC DNA]</scope>
    <source>
        <strain evidence="3">SN15 / ATCC MYA-4574 / FGSC 10173</strain>
    </source>
</reference>
<dbReference type="RefSeq" id="XP_001801093.1">
    <property type="nucleotide sequence ID" value="XM_001801041.1"/>
</dbReference>
<dbReference type="Proteomes" id="UP000001055">
    <property type="component" value="Unassembled WGS sequence"/>
</dbReference>
<sequence>MAEDAHAITFPPIFCIGEKEAEQKPAVGRRYCRESSWGGQPAEPGKTVLAPDKVPFQNPKGYG</sequence>
<dbReference type="KEGG" id="pno:SNOG_10834"/>
<dbReference type="EMBL" id="CH445341">
    <property type="protein sequence ID" value="EAT82228.1"/>
    <property type="molecule type" value="Genomic_DNA"/>
</dbReference>
<protein>
    <submittedName>
        <fullName evidence="2">Uncharacterized protein</fullName>
    </submittedName>
</protein>
<evidence type="ECO:0000256" key="1">
    <source>
        <dbReference type="SAM" id="MobiDB-lite"/>
    </source>
</evidence>
<feature type="region of interest" description="Disordered" evidence="1">
    <location>
        <begin position="35"/>
        <end position="63"/>
    </location>
</feature>
<name>Q0UBN0_PHANO</name>
<gene>
    <name evidence="2" type="ORF">SNOG_10834</name>
</gene>
<accession>Q0UBN0</accession>
<dbReference type="AlphaFoldDB" id="Q0UBN0"/>
<dbReference type="InParanoid" id="Q0UBN0"/>